<gene>
    <name evidence="1" type="ORF">SAMN04488535_1625</name>
</gene>
<reference evidence="2" key="1">
    <citation type="submission" date="2016-10" db="EMBL/GenBank/DDBJ databases">
        <authorList>
            <person name="Varghese N."/>
            <person name="Submissions S."/>
        </authorList>
    </citation>
    <scope>NUCLEOTIDE SEQUENCE [LARGE SCALE GENOMIC DNA]</scope>
    <source>
        <strain evidence="2">DSM 20632</strain>
    </source>
</reference>
<dbReference type="EMBL" id="LT629700">
    <property type="protein sequence ID" value="SDM02826.1"/>
    <property type="molecule type" value="Genomic_DNA"/>
</dbReference>
<name>A0A1G9PVN0_9CORY</name>
<keyword evidence="2" id="KW-1185">Reference proteome</keyword>
<dbReference type="Proteomes" id="UP000199350">
    <property type="component" value="Chromosome I"/>
</dbReference>
<sequence length="88" mass="8992">MKGLTAEQLLAVADEFCSATGVRVRSFSALCAAAAVPGARVHGVAVFDSPGAAADALHSAVVALAPLTGSNEGFAHVARHVYLDWLEM</sequence>
<dbReference type="RefSeq" id="WP_092151038.1">
    <property type="nucleotide sequence ID" value="NZ_LT629700.1"/>
</dbReference>
<proteinExistence type="predicted"/>
<evidence type="ECO:0000313" key="2">
    <source>
        <dbReference type="Proteomes" id="UP000199350"/>
    </source>
</evidence>
<protein>
    <recommendedName>
        <fullName evidence="3">TetR family transcriptional regulator</fullName>
    </recommendedName>
</protein>
<dbReference type="STRING" id="38302.SAMN04488535_1625"/>
<organism evidence="1 2">
    <name type="scientific">Corynebacterium mycetoides</name>
    <dbReference type="NCBI Taxonomy" id="38302"/>
    <lineage>
        <taxon>Bacteria</taxon>
        <taxon>Bacillati</taxon>
        <taxon>Actinomycetota</taxon>
        <taxon>Actinomycetes</taxon>
        <taxon>Mycobacteriales</taxon>
        <taxon>Corynebacteriaceae</taxon>
        <taxon>Corynebacterium</taxon>
    </lineage>
</organism>
<evidence type="ECO:0008006" key="3">
    <source>
        <dbReference type="Google" id="ProtNLM"/>
    </source>
</evidence>
<dbReference type="AlphaFoldDB" id="A0A1G9PVN0"/>
<dbReference type="OrthoDB" id="4428158at2"/>
<evidence type="ECO:0000313" key="1">
    <source>
        <dbReference type="EMBL" id="SDM02826.1"/>
    </source>
</evidence>
<accession>A0A1G9PVN0</accession>